<feature type="transmembrane region" description="Helical" evidence="6">
    <location>
        <begin position="168"/>
        <end position="190"/>
    </location>
</feature>
<keyword evidence="3 6" id="KW-0812">Transmembrane</keyword>
<dbReference type="PANTHER" id="PTHR22911">
    <property type="entry name" value="ACYL-MALONYL CONDENSING ENZYME-RELATED"/>
    <property type="match status" value="1"/>
</dbReference>
<dbReference type="Pfam" id="PF00892">
    <property type="entry name" value="EamA"/>
    <property type="match status" value="2"/>
</dbReference>
<dbReference type="GO" id="GO:0016020">
    <property type="term" value="C:membrane"/>
    <property type="evidence" value="ECO:0007669"/>
    <property type="project" value="UniProtKB-SubCell"/>
</dbReference>
<gene>
    <name evidence="8" type="ORF">HBA54_16895</name>
</gene>
<proteinExistence type="inferred from homology"/>
<feature type="transmembrane region" description="Helical" evidence="6">
    <location>
        <begin position="250"/>
        <end position="268"/>
    </location>
</feature>
<reference evidence="8" key="1">
    <citation type="submission" date="2020-03" db="EMBL/GenBank/DDBJ databases">
        <title>Genome of Pelagibius litoralis DSM 21314T.</title>
        <authorList>
            <person name="Wang G."/>
        </authorList>
    </citation>
    <scope>NUCLEOTIDE SEQUENCE</scope>
    <source>
        <strain evidence="8">DSM 21314</strain>
    </source>
</reference>
<name>A0A967KA53_9PROT</name>
<feature type="transmembrane region" description="Helical" evidence="6">
    <location>
        <begin position="64"/>
        <end position="81"/>
    </location>
</feature>
<feature type="transmembrane region" description="Helical" evidence="6">
    <location>
        <begin position="87"/>
        <end position="106"/>
    </location>
</feature>
<evidence type="ECO:0000259" key="7">
    <source>
        <dbReference type="Pfam" id="PF00892"/>
    </source>
</evidence>
<comment type="caution">
    <text evidence="8">The sequence shown here is derived from an EMBL/GenBank/DDBJ whole genome shotgun (WGS) entry which is preliminary data.</text>
</comment>
<accession>A0A967KA53</accession>
<dbReference type="EMBL" id="JAAQPH010000013">
    <property type="protein sequence ID" value="NIA70287.1"/>
    <property type="molecule type" value="Genomic_DNA"/>
</dbReference>
<feature type="transmembrane region" description="Helical" evidence="6">
    <location>
        <begin position="113"/>
        <end position="132"/>
    </location>
</feature>
<evidence type="ECO:0000256" key="1">
    <source>
        <dbReference type="ARBA" id="ARBA00004141"/>
    </source>
</evidence>
<feature type="transmembrane region" description="Helical" evidence="6">
    <location>
        <begin position="25"/>
        <end position="44"/>
    </location>
</feature>
<organism evidence="8 9">
    <name type="scientific">Pelagibius litoralis</name>
    <dbReference type="NCBI Taxonomy" id="374515"/>
    <lineage>
        <taxon>Bacteria</taxon>
        <taxon>Pseudomonadati</taxon>
        <taxon>Pseudomonadota</taxon>
        <taxon>Alphaproteobacteria</taxon>
        <taxon>Rhodospirillales</taxon>
        <taxon>Rhodovibrionaceae</taxon>
        <taxon>Pelagibius</taxon>
    </lineage>
</organism>
<comment type="subcellular location">
    <subcellularLocation>
        <location evidence="1">Membrane</location>
        <topology evidence="1">Multi-pass membrane protein</topology>
    </subcellularLocation>
</comment>
<feature type="transmembrane region" description="Helical" evidence="6">
    <location>
        <begin position="224"/>
        <end position="244"/>
    </location>
</feature>
<feature type="domain" description="EamA" evidence="7">
    <location>
        <begin position="2"/>
        <end position="128"/>
    </location>
</feature>
<evidence type="ECO:0000313" key="8">
    <source>
        <dbReference type="EMBL" id="NIA70287.1"/>
    </source>
</evidence>
<dbReference type="SUPFAM" id="SSF103481">
    <property type="entry name" value="Multidrug resistance efflux transporter EmrE"/>
    <property type="match status" value="2"/>
</dbReference>
<evidence type="ECO:0000256" key="2">
    <source>
        <dbReference type="ARBA" id="ARBA00009853"/>
    </source>
</evidence>
<evidence type="ECO:0000313" key="9">
    <source>
        <dbReference type="Proteomes" id="UP000761264"/>
    </source>
</evidence>
<dbReference type="InterPro" id="IPR037185">
    <property type="entry name" value="EmrE-like"/>
</dbReference>
<keyword evidence="4 6" id="KW-1133">Transmembrane helix</keyword>
<feature type="transmembrane region" description="Helical" evidence="6">
    <location>
        <begin position="196"/>
        <end position="217"/>
    </location>
</feature>
<keyword evidence="5 6" id="KW-0472">Membrane</keyword>
<dbReference type="AlphaFoldDB" id="A0A967KA53"/>
<dbReference type="Proteomes" id="UP000761264">
    <property type="component" value="Unassembled WGS sequence"/>
</dbReference>
<protein>
    <submittedName>
        <fullName evidence="8">DMT family transporter</fullName>
    </submittedName>
</protein>
<dbReference type="PANTHER" id="PTHR22911:SF6">
    <property type="entry name" value="SOLUTE CARRIER FAMILY 35 MEMBER G1"/>
    <property type="match status" value="1"/>
</dbReference>
<evidence type="ECO:0000256" key="4">
    <source>
        <dbReference type="ARBA" id="ARBA00022989"/>
    </source>
</evidence>
<evidence type="ECO:0000256" key="5">
    <source>
        <dbReference type="ARBA" id="ARBA00023136"/>
    </source>
</evidence>
<comment type="similarity">
    <text evidence="2">Belongs to the drug/metabolite transporter (DMT) superfamily. 10 TMS drug/metabolite exporter (DME) (TC 2.A.7.3) family.</text>
</comment>
<evidence type="ECO:0000256" key="6">
    <source>
        <dbReference type="SAM" id="Phobius"/>
    </source>
</evidence>
<dbReference type="InterPro" id="IPR000620">
    <property type="entry name" value="EamA_dom"/>
</dbReference>
<dbReference type="Gene3D" id="1.10.3730.20">
    <property type="match status" value="1"/>
</dbReference>
<feature type="transmembrane region" description="Helical" evidence="6">
    <location>
        <begin position="138"/>
        <end position="156"/>
    </location>
</feature>
<sequence>MVASLAFFALMDALVKDLGTRYSTMQLVFFRSLFAFVPLGYLIYRTGWADAIKINNYTGHALRILVGVAAMFCFFYAFAHMPLADVVAISFAAPVFVVALSVPLLGEKVGPKRWTAVLIGFAGVLIMVNPGAGILDPVAVIALIGTVFFALAMIALRKLGRTESGASVVFTFTLACTALSGLALPFVWITPDLQDLALLIAIGLLGGIGQIFMTFAFKHGDVAVVAPFEYTAILWATLLGFVFWGEIPGLNIWVGVAVVMLSGLFILFREANLKLPRGHARRLQTKR</sequence>
<feature type="domain" description="EamA" evidence="7">
    <location>
        <begin position="140"/>
        <end position="267"/>
    </location>
</feature>
<keyword evidence="9" id="KW-1185">Reference proteome</keyword>
<evidence type="ECO:0000256" key="3">
    <source>
        <dbReference type="ARBA" id="ARBA00022692"/>
    </source>
</evidence>